<dbReference type="InterPro" id="IPR051122">
    <property type="entry name" value="SDR_DHRS6-like"/>
</dbReference>
<comment type="caution">
    <text evidence="4">The sequence shown here is derived from an EMBL/GenBank/DDBJ whole genome shotgun (WGS) entry which is preliminary data.</text>
</comment>
<evidence type="ECO:0000313" key="5">
    <source>
        <dbReference type="Proteomes" id="UP000778578"/>
    </source>
</evidence>
<keyword evidence="3" id="KW-0560">Oxidoreductase</keyword>
<dbReference type="InterPro" id="IPR057571">
    <property type="entry name" value="SDR_PhqE-like"/>
</dbReference>
<reference evidence="4 5" key="1">
    <citation type="submission" date="2021-08" db="EMBL/GenBank/DDBJ databases">
        <title>WGS of actinomycetes from Thailand.</title>
        <authorList>
            <person name="Thawai C."/>
        </authorList>
    </citation>
    <scope>NUCLEOTIDE SEQUENCE [LARGE SCALE GENOMIC DNA]</scope>
    <source>
        <strain evidence="4 5">PLK6-54</strain>
    </source>
</reference>
<dbReference type="InterPro" id="IPR002347">
    <property type="entry name" value="SDR_fam"/>
</dbReference>
<name>A0ABS7Q2C3_9ACTN</name>
<proteinExistence type="inferred from homology"/>
<comment type="similarity">
    <text evidence="1">Belongs to the short-chain dehydrogenases/reductases (SDR) family.</text>
</comment>
<keyword evidence="5" id="KW-1185">Reference proteome</keyword>
<sequence>MSLAGKRVVVVGGSSGIGFAVARLATEDGAEVVIASSSQDRIDRALKNLPDTVSGHRLDVTDEAAVVAFFGQVGPYDHLVYTAGDPLQIKSLAETDMTQAQEYFKVRYWGAFTAARHGAAGIREGGSIVLSSGSAGARPAKGWTVTASITSASEALGRALAVELGPIRVNVVRPGPTRSELWDGSIDEPEEFYARLGDKLLVGRVGQVSEVAQTYLYLMNNGFSTGSVVTVDGGHFLS</sequence>
<accession>A0ABS7Q2C3</accession>
<dbReference type="InterPro" id="IPR036291">
    <property type="entry name" value="NAD(P)-bd_dom_sf"/>
</dbReference>
<dbReference type="RefSeq" id="WP_222961428.1">
    <property type="nucleotide sequence ID" value="NZ_JAINZZ010000005.1"/>
</dbReference>
<evidence type="ECO:0000256" key="2">
    <source>
        <dbReference type="ARBA" id="ARBA00022857"/>
    </source>
</evidence>
<dbReference type="PANTHER" id="PTHR43477">
    <property type="entry name" value="DIHYDROANTICAPSIN 7-DEHYDROGENASE"/>
    <property type="match status" value="1"/>
</dbReference>
<gene>
    <name evidence="4" type="ORF">K7862_06395</name>
</gene>
<dbReference type="Pfam" id="PF23441">
    <property type="entry name" value="SDR"/>
    <property type="match status" value="1"/>
</dbReference>
<evidence type="ECO:0000256" key="3">
    <source>
        <dbReference type="ARBA" id="ARBA00023002"/>
    </source>
</evidence>
<evidence type="ECO:0000313" key="4">
    <source>
        <dbReference type="EMBL" id="MBY8877273.1"/>
    </source>
</evidence>
<dbReference type="EMBL" id="JAINZZ010000005">
    <property type="protein sequence ID" value="MBY8877273.1"/>
    <property type="molecule type" value="Genomic_DNA"/>
</dbReference>
<dbReference type="PRINTS" id="PR00081">
    <property type="entry name" value="GDHRDH"/>
</dbReference>
<organism evidence="4 5">
    <name type="scientific">Actinacidiphila acidipaludis</name>
    <dbReference type="NCBI Taxonomy" id="2873382"/>
    <lineage>
        <taxon>Bacteria</taxon>
        <taxon>Bacillati</taxon>
        <taxon>Actinomycetota</taxon>
        <taxon>Actinomycetes</taxon>
        <taxon>Kitasatosporales</taxon>
        <taxon>Streptomycetaceae</taxon>
        <taxon>Actinacidiphila</taxon>
    </lineage>
</organism>
<dbReference type="Gene3D" id="3.40.50.720">
    <property type="entry name" value="NAD(P)-binding Rossmann-like Domain"/>
    <property type="match status" value="1"/>
</dbReference>
<dbReference type="PANTHER" id="PTHR43477:SF1">
    <property type="entry name" value="DIHYDROANTICAPSIN 7-DEHYDROGENASE"/>
    <property type="match status" value="1"/>
</dbReference>
<keyword evidence="2" id="KW-0521">NADP</keyword>
<evidence type="ECO:0000256" key="1">
    <source>
        <dbReference type="ARBA" id="ARBA00006484"/>
    </source>
</evidence>
<dbReference type="SUPFAM" id="SSF51735">
    <property type="entry name" value="NAD(P)-binding Rossmann-fold domains"/>
    <property type="match status" value="1"/>
</dbReference>
<dbReference type="Proteomes" id="UP000778578">
    <property type="component" value="Unassembled WGS sequence"/>
</dbReference>
<protein>
    <submittedName>
        <fullName evidence="4">SDR family oxidoreductase</fullName>
    </submittedName>
</protein>